<dbReference type="EMBL" id="JAQGEF010000046">
    <property type="protein sequence ID" value="MDA3616802.1"/>
    <property type="molecule type" value="Genomic_DNA"/>
</dbReference>
<organism evidence="1 2">
    <name type="scientific">Polluticaenibacter yanchengensis</name>
    <dbReference type="NCBI Taxonomy" id="3014562"/>
    <lineage>
        <taxon>Bacteria</taxon>
        <taxon>Pseudomonadati</taxon>
        <taxon>Bacteroidota</taxon>
        <taxon>Chitinophagia</taxon>
        <taxon>Chitinophagales</taxon>
        <taxon>Chitinophagaceae</taxon>
        <taxon>Polluticaenibacter</taxon>
    </lineage>
</organism>
<dbReference type="Proteomes" id="UP001210231">
    <property type="component" value="Unassembled WGS sequence"/>
</dbReference>
<keyword evidence="2" id="KW-1185">Reference proteome</keyword>
<evidence type="ECO:0000313" key="2">
    <source>
        <dbReference type="Proteomes" id="UP001210231"/>
    </source>
</evidence>
<sequence length="175" mass="20232">MESQEFNTSEVEKIEQQPPFPTVRPVALEADVVRFQNSKEKWIAFIGLIDGRPYEIFTGLLDDEDGIVIPRWANDGLIIKAKDNDGNTRYDFQYKNLRGYKTTIEGLSQKFNPEYWNYAKLISGTLRYGMPIIKVVELINSLHLDANINNWMNGVARALKRYIPGCLEEEQQQED</sequence>
<protein>
    <submittedName>
        <fullName evidence="1">Uncharacterized protein</fullName>
    </submittedName>
</protein>
<comment type="caution">
    <text evidence="1">The sequence shown here is derived from an EMBL/GenBank/DDBJ whole genome shotgun (WGS) entry which is preliminary data.</text>
</comment>
<evidence type="ECO:0000313" key="1">
    <source>
        <dbReference type="EMBL" id="MDA3616802.1"/>
    </source>
</evidence>
<dbReference type="RefSeq" id="WP_407033132.1">
    <property type="nucleotide sequence ID" value="NZ_JAQGEF010000046.1"/>
</dbReference>
<reference evidence="1 2" key="1">
    <citation type="submission" date="2022-12" db="EMBL/GenBank/DDBJ databases">
        <title>Chitinophagaceae gen. sp. nov., a new member of the family Chitinophagaceae, isolated from soil in a chemical factory.</title>
        <authorList>
            <person name="Ke Z."/>
        </authorList>
    </citation>
    <scope>NUCLEOTIDE SEQUENCE [LARGE SCALE GENOMIC DNA]</scope>
    <source>
        <strain evidence="1 2">LY-5</strain>
    </source>
</reference>
<proteinExistence type="predicted"/>
<accession>A0ABT4UPN3</accession>
<gene>
    <name evidence="1" type="ORF">O3P16_18480</name>
</gene>
<name>A0ABT4UPN3_9BACT</name>